<evidence type="ECO:0000313" key="3">
    <source>
        <dbReference type="Proteomes" id="UP000192448"/>
    </source>
</evidence>
<dbReference type="InterPro" id="IPR006076">
    <property type="entry name" value="FAD-dep_OxRdtase"/>
</dbReference>
<organism evidence="2 3">
    <name type="scientific">Mycobacterium aquaticum</name>
    <dbReference type="NCBI Taxonomy" id="1927124"/>
    <lineage>
        <taxon>Bacteria</taxon>
        <taxon>Bacillati</taxon>
        <taxon>Actinomycetota</taxon>
        <taxon>Actinomycetes</taxon>
        <taxon>Mycobacteriales</taxon>
        <taxon>Mycobacteriaceae</taxon>
        <taxon>Mycobacterium</taxon>
    </lineage>
</organism>
<name>A0A1X0AN76_9MYCO</name>
<dbReference type="Pfam" id="PF01266">
    <property type="entry name" value="DAO"/>
    <property type="match status" value="1"/>
</dbReference>
<dbReference type="Proteomes" id="UP000192448">
    <property type="component" value="Unassembled WGS sequence"/>
</dbReference>
<protein>
    <submittedName>
        <fullName evidence="2">Oxidoreductase</fullName>
    </submittedName>
</protein>
<reference evidence="2 3" key="1">
    <citation type="submission" date="2017-02" db="EMBL/GenBank/DDBJ databases">
        <title>The new phylogeny of genus Mycobacterium.</title>
        <authorList>
            <person name="Tortoli E."/>
            <person name="Trovato A."/>
            <person name="Cirillo D.M."/>
        </authorList>
    </citation>
    <scope>NUCLEOTIDE SEQUENCE [LARGE SCALE GENOMIC DNA]</scope>
    <source>
        <strain evidence="2 3">RW6</strain>
    </source>
</reference>
<accession>A0A1X0AN76</accession>
<dbReference type="PRINTS" id="PR00411">
    <property type="entry name" value="PNDRDTASEI"/>
</dbReference>
<feature type="domain" description="FAD dependent oxidoreductase" evidence="1">
    <location>
        <begin position="27"/>
        <end position="384"/>
    </location>
</feature>
<dbReference type="EMBL" id="MVHF01000031">
    <property type="protein sequence ID" value="ORA31490.1"/>
    <property type="molecule type" value="Genomic_DNA"/>
</dbReference>
<dbReference type="RefSeq" id="WP_083166857.1">
    <property type="nucleotide sequence ID" value="NZ_MVHF01000031.1"/>
</dbReference>
<evidence type="ECO:0000259" key="1">
    <source>
        <dbReference type="Pfam" id="PF01266"/>
    </source>
</evidence>
<keyword evidence="3" id="KW-1185">Reference proteome</keyword>
<dbReference type="PANTHER" id="PTHR13847:SF281">
    <property type="entry name" value="FAD DEPENDENT OXIDOREDUCTASE DOMAIN-CONTAINING PROTEIN"/>
    <property type="match status" value="1"/>
</dbReference>
<dbReference type="Gene3D" id="3.50.50.60">
    <property type="entry name" value="FAD/NAD(P)-binding domain"/>
    <property type="match status" value="1"/>
</dbReference>
<dbReference type="STRING" id="1927124.BST13_25565"/>
<comment type="caution">
    <text evidence="2">The sequence shown here is derived from an EMBL/GenBank/DDBJ whole genome shotgun (WGS) entry which is preliminary data.</text>
</comment>
<dbReference type="Gene3D" id="3.30.9.10">
    <property type="entry name" value="D-Amino Acid Oxidase, subunit A, domain 2"/>
    <property type="match status" value="1"/>
</dbReference>
<sequence>MQLLTETGWAHQPTDLQQTLTGDVTCDVAIVGGGVGGMTAALRLADSGADVVLIEAETCGWGASSRNAGYVTNSIAADPALLALLLPREKVRALFQFAEAAVEFTQDAIAGRDIDCDFEKVGIVQAAVSKGQLRKARRNAKIMAAAGSSAEFVEGPNAGLPDGFLGGMREGVGGTLNPGKYVLGLRSAVLRSRTRVFERSKVCDVAAGSAGVTVETAGGRVRAKQALLTANAYGKDLAITPRRLVSPVWTSLVETEQVAPERLDAIGWTSRAPLVTAHMILESYRVTPRNTIVFGTRRLETTKASLLARTPSAPVTEDLLRGFRDRFPGLHDVAPQRAWGGWIGMSSTWLPVAGEAAPNVLYSLACNGHGFAQAQYVGHMLADRLSGAPMPDDLKAIWHDGRFWPSFVSQSALNLGWCVDRALDRLTRAS</sequence>
<dbReference type="InterPro" id="IPR036188">
    <property type="entry name" value="FAD/NAD-bd_sf"/>
</dbReference>
<gene>
    <name evidence="2" type="ORF">BST13_25565</name>
</gene>
<dbReference type="AlphaFoldDB" id="A0A1X0AN76"/>
<dbReference type="SUPFAM" id="SSF51905">
    <property type="entry name" value="FAD/NAD(P)-binding domain"/>
    <property type="match status" value="1"/>
</dbReference>
<dbReference type="GO" id="GO:0005737">
    <property type="term" value="C:cytoplasm"/>
    <property type="evidence" value="ECO:0007669"/>
    <property type="project" value="TreeGrafter"/>
</dbReference>
<dbReference type="PANTHER" id="PTHR13847">
    <property type="entry name" value="SARCOSINE DEHYDROGENASE-RELATED"/>
    <property type="match status" value="1"/>
</dbReference>
<evidence type="ECO:0000313" key="2">
    <source>
        <dbReference type="EMBL" id="ORA31490.1"/>
    </source>
</evidence>
<proteinExistence type="predicted"/>
<dbReference type="OrthoDB" id="9805852at2"/>